<protein>
    <submittedName>
        <fullName evidence="7">NAD(P)-dependent oxidoreductase</fullName>
    </submittedName>
</protein>
<dbReference type="GO" id="GO:0016616">
    <property type="term" value="F:oxidoreductase activity, acting on the CH-OH group of donors, NAD or NADP as acceptor"/>
    <property type="evidence" value="ECO:0007669"/>
    <property type="project" value="TreeGrafter"/>
</dbReference>
<evidence type="ECO:0000313" key="7">
    <source>
        <dbReference type="EMBL" id="RKQ14426.1"/>
    </source>
</evidence>
<dbReference type="SUPFAM" id="SSF51735">
    <property type="entry name" value="NAD(P)-binding Rossmann-fold domains"/>
    <property type="match status" value="1"/>
</dbReference>
<sequence length="276" mass="29430">MSKKIGFIRLGTMGFPMAANLKKAGFEVIGFDAWKGVYEKAEAAGFTMVDTVKEVAELADEAIISMVRDYAQNVDVIFGENGILTGENTDGKTVIVMSTLSPDAMNELGARVEAESGLKLISAAVSGGASGAQAGTLSIMTSGDETIVKSFAPYFDAMGSHTFYYGPEAGNSQVAKLVNNMILGINMNAVAEGLKLGEHYGLPEEEILNLLKVSTGDSWVVRNWSDVSEWTADTALAVLLKDLIATYNEGAKLNIPMPFNALSSTQLFNSMGKEKK</sequence>
<dbReference type="RefSeq" id="WP_121215454.1">
    <property type="nucleotide sequence ID" value="NZ_RBZN01000044.1"/>
</dbReference>
<feature type="domain" description="3-hydroxyisobutyrate dehydrogenase-like NAD-binding" evidence="6">
    <location>
        <begin position="170"/>
        <end position="272"/>
    </location>
</feature>
<dbReference type="Proteomes" id="UP000272238">
    <property type="component" value="Unassembled WGS sequence"/>
</dbReference>
<dbReference type="InterPro" id="IPR015815">
    <property type="entry name" value="HIBADH-related"/>
</dbReference>
<name>A0A494YW38_9BACL</name>
<evidence type="ECO:0000259" key="6">
    <source>
        <dbReference type="Pfam" id="PF14833"/>
    </source>
</evidence>
<dbReference type="InterPro" id="IPR036291">
    <property type="entry name" value="NAD(P)-bd_dom_sf"/>
</dbReference>
<feature type="domain" description="6-phosphogluconate dehydrogenase NADP-binding" evidence="5">
    <location>
        <begin position="4"/>
        <end position="166"/>
    </location>
</feature>
<dbReference type="InterPro" id="IPR006115">
    <property type="entry name" value="6PGDH_NADP-bd"/>
</dbReference>
<feature type="active site" evidence="4">
    <location>
        <position position="176"/>
    </location>
</feature>
<dbReference type="SUPFAM" id="SSF48179">
    <property type="entry name" value="6-phosphogluconate dehydrogenase C-terminal domain-like"/>
    <property type="match status" value="1"/>
</dbReference>
<evidence type="ECO:0000256" key="1">
    <source>
        <dbReference type="ARBA" id="ARBA00009080"/>
    </source>
</evidence>
<dbReference type="AlphaFoldDB" id="A0A494YW38"/>
<dbReference type="Pfam" id="PF14833">
    <property type="entry name" value="NAD_binding_11"/>
    <property type="match status" value="1"/>
</dbReference>
<dbReference type="Gene3D" id="3.40.50.720">
    <property type="entry name" value="NAD(P)-binding Rossmann-like Domain"/>
    <property type="match status" value="1"/>
</dbReference>
<comment type="similarity">
    <text evidence="1">Belongs to the HIBADH-related family.</text>
</comment>
<evidence type="ECO:0000259" key="5">
    <source>
        <dbReference type="Pfam" id="PF03446"/>
    </source>
</evidence>
<reference evidence="7 8" key="1">
    <citation type="journal article" date="2016" name="Antonie Van Leeuwenhoek">
        <title>Lysinibacillus endophyticus sp. nov., an indole-3-acetic acid producing endophytic bacterium isolated from corn root (Zea mays cv. Xinken-5).</title>
        <authorList>
            <person name="Yu J."/>
            <person name="Guan X."/>
            <person name="Liu C."/>
            <person name="Xiang W."/>
            <person name="Yu Z."/>
            <person name="Liu X."/>
            <person name="Wang G."/>
        </authorList>
    </citation>
    <scope>NUCLEOTIDE SEQUENCE [LARGE SCALE GENOMIC DNA]</scope>
    <source>
        <strain evidence="7 8">DSM 100506</strain>
    </source>
</reference>
<evidence type="ECO:0000256" key="4">
    <source>
        <dbReference type="PIRSR" id="PIRSR000103-1"/>
    </source>
</evidence>
<dbReference type="PIRSF" id="PIRSF000103">
    <property type="entry name" value="HIBADH"/>
    <property type="match status" value="1"/>
</dbReference>
<evidence type="ECO:0000256" key="2">
    <source>
        <dbReference type="ARBA" id="ARBA00023002"/>
    </source>
</evidence>
<dbReference type="Gene3D" id="1.10.1040.10">
    <property type="entry name" value="N-(1-d-carboxylethyl)-l-norvaline Dehydrogenase, domain 2"/>
    <property type="match status" value="1"/>
</dbReference>
<dbReference type="OrthoDB" id="9786703at2"/>
<dbReference type="InterPro" id="IPR013328">
    <property type="entry name" value="6PGD_dom2"/>
</dbReference>
<proteinExistence type="inferred from homology"/>
<dbReference type="InterPro" id="IPR008927">
    <property type="entry name" value="6-PGluconate_DH-like_C_sf"/>
</dbReference>
<dbReference type="GO" id="GO:0050661">
    <property type="term" value="F:NADP binding"/>
    <property type="evidence" value="ECO:0007669"/>
    <property type="project" value="InterPro"/>
</dbReference>
<organism evidence="7 8">
    <name type="scientific">Ureibacillus endophyticus</name>
    <dbReference type="NCBI Taxonomy" id="1978490"/>
    <lineage>
        <taxon>Bacteria</taxon>
        <taxon>Bacillati</taxon>
        <taxon>Bacillota</taxon>
        <taxon>Bacilli</taxon>
        <taxon>Bacillales</taxon>
        <taxon>Caryophanaceae</taxon>
        <taxon>Ureibacillus</taxon>
    </lineage>
</organism>
<gene>
    <name evidence="7" type="ORF">D8M03_14020</name>
</gene>
<dbReference type="Pfam" id="PF03446">
    <property type="entry name" value="NAD_binding_2"/>
    <property type="match status" value="1"/>
</dbReference>
<evidence type="ECO:0000313" key="8">
    <source>
        <dbReference type="Proteomes" id="UP000272238"/>
    </source>
</evidence>
<keyword evidence="2" id="KW-0560">Oxidoreductase</keyword>
<dbReference type="PANTHER" id="PTHR22981:SF7">
    <property type="entry name" value="3-HYDROXYISOBUTYRATE DEHYDROGENASE, MITOCHONDRIAL"/>
    <property type="match status" value="1"/>
</dbReference>
<dbReference type="PANTHER" id="PTHR22981">
    <property type="entry name" value="3-HYDROXYISOBUTYRATE DEHYDROGENASE-RELATED"/>
    <property type="match status" value="1"/>
</dbReference>
<evidence type="ECO:0000256" key="3">
    <source>
        <dbReference type="ARBA" id="ARBA00023027"/>
    </source>
</evidence>
<keyword evidence="8" id="KW-1185">Reference proteome</keyword>
<comment type="caution">
    <text evidence="7">The sequence shown here is derived from an EMBL/GenBank/DDBJ whole genome shotgun (WGS) entry which is preliminary data.</text>
</comment>
<dbReference type="InterPro" id="IPR029154">
    <property type="entry name" value="HIBADH-like_NADP-bd"/>
</dbReference>
<dbReference type="EMBL" id="RBZN01000044">
    <property type="protein sequence ID" value="RKQ14426.1"/>
    <property type="molecule type" value="Genomic_DNA"/>
</dbReference>
<accession>A0A494YW38</accession>
<keyword evidence="3" id="KW-0520">NAD</keyword>
<dbReference type="GO" id="GO:0051287">
    <property type="term" value="F:NAD binding"/>
    <property type="evidence" value="ECO:0007669"/>
    <property type="project" value="InterPro"/>
</dbReference>